<comment type="similarity">
    <text evidence="2 3">Belongs to the peptidase M14 family.</text>
</comment>
<dbReference type="Proteomes" id="UP001244341">
    <property type="component" value="Chromosome 9b"/>
</dbReference>
<evidence type="ECO:0000259" key="5">
    <source>
        <dbReference type="PROSITE" id="PS52035"/>
    </source>
</evidence>
<dbReference type="Gene3D" id="3.40.630.10">
    <property type="entry name" value="Zn peptidases"/>
    <property type="match status" value="1"/>
</dbReference>
<evidence type="ECO:0000256" key="3">
    <source>
        <dbReference type="PROSITE-ProRule" id="PRU01379"/>
    </source>
</evidence>
<dbReference type="InterPro" id="IPR050821">
    <property type="entry name" value="Cytosolic_carboxypeptidase"/>
</dbReference>
<comment type="cofactor">
    <cofactor evidence="1">
        <name>Zn(2+)</name>
        <dbReference type="ChEBI" id="CHEBI:29105"/>
    </cofactor>
</comment>
<evidence type="ECO:0000313" key="7">
    <source>
        <dbReference type="Proteomes" id="UP001244341"/>
    </source>
</evidence>
<feature type="region of interest" description="Disordered" evidence="4">
    <location>
        <begin position="1"/>
        <end position="26"/>
    </location>
</feature>
<evidence type="ECO:0000256" key="4">
    <source>
        <dbReference type="SAM" id="MobiDB-lite"/>
    </source>
</evidence>
<organism evidence="6 7">
    <name type="scientific">Tetradesmus obliquus</name>
    <name type="common">Green alga</name>
    <name type="synonym">Acutodesmus obliquus</name>
    <dbReference type="NCBI Taxonomy" id="3088"/>
    <lineage>
        <taxon>Eukaryota</taxon>
        <taxon>Viridiplantae</taxon>
        <taxon>Chlorophyta</taxon>
        <taxon>core chlorophytes</taxon>
        <taxon>Chlorophyceae</taxon>
        <taxon>CS clade</taxon>
        <taxon>Sphaeropleales</taxon>
        <taxon>Scenedesmaceae</taxon>
        <taxon>Tetradesmus</taxon>
    </lineage>
</organism>
<dbReference type="Gene3D" id="2.60.40.3120">
    <property type="match status" value="1"/>
</dbReference>
<protein>
    <recommendedName>
        <fullName evidence="5">Peptidase M14 domain-containing protein</fullName>
    </recommendedName>
</protein>
<reference evidence="6 7" key="1">
    <citation type="submission" date="2023-05" db="EMBL/GenBank/DDBJ databases">
        <title>A 100% complete, gapless, phased diploid assembly of the Scenedesmus obliquus UTEX 3031 genome.</title>
        <authorList>
            <person name="Biondi T.C."/>
            <person name="Hanschen E.R."/>
            <person name="Kwon T."/>
            <person name="Eng W."/>
            <person name="Kruse C.P.S."/>
            <person name="Koehler S.I."/>
            <person name="Kunde Y."/>
            <person name="Gleasner C.D."/>
            <person name="You Mak K.T."/>
            <person name="Polle J."/>
            <person name="Hovde B.T."/>
            <person name="Starkenburg S.R."/>
        </authorList>
    </citation>
    <scope>NUCLEOTIDE SEQUENCE [LARGE SCALE GENOMIC DNA]</scope>
    <source>
        <strain evidence="6 7">DOE0152z</strain>
    </source>
</reference>
<name>A0ABY8UAL8_TETOB</name>
<dbReference type="PROSITE" id="PS52035">
    <property type="entry name" value="PEPTIDASE_M14"/>
    <property type="match status" value="1"/>
</dbReference>
<proteinExistence type="inferred from homology"/>
<feature type="domain" description="Peptidase M14" evidence="5">
    <location>
        <begin position="332"/>
        <end position="525"/>
    </location>
</feature>
<feature type="active site" description="Proton donor/acceptor" evidence="3">
    <location>
        <position position="490"/>
    </location>
</feature>
<evidence type="ECO:0000313" key="6">
    <source>
        <dbReference type="EMBL" id="WIA18430.1"/>
    </source>
</evidence>
<sequence>MAPPDHGPQHRPGYLPRPGNPEEQAAVPNLPAKSGLAGTVLPPAAMFPGSCCPPPMPEPLVAMDPDAKVILAQRQSQRVLEPGGLMNRLVYDSLEPPATATASNAAAAVCFGSSCSSSSTSSASSSCRTTGSGGTTRSNSSVREDAAAGGTAAVAGSSDVGDSSQGAAPAAPAAWYVPQGPDDPTLVFESRFECGNLRRVVQVYRFEYDLVLQPDINTRGHTQWYYFSVRNMRPGQAYIFNIINLQKPDSLYNMGMLPLLHSAQQMRRKGIGWVRAGSDVYYGPNSIKRGKQQTYFTLTFTMEFPHEDDTVYLAHCYPYSYSDLQNHLYVLLKVVPMLNPDGVVVGNYRCSLAGLDLNRVWQEPDARLQPVICAFKGMIKAFMQEREVVLFVDMHGHSRKYGVFCYGCEKKAIRDSVPHVTGWPVPGSVGGLPGVPAKSLERLFPLMLYINTPDLFSFKSCNFKVQKSKAGTGRVVGFRELGLVNAYTIEASFCGASVGKYAKQHFNTGTTQSAAAAAGAGSAGSGPAQLSQEEAALVAVPGLLELLQQLVQEQAALTEAVGAAAAGSSSSKSTKKKGKRRGLARYGNPEVLRAARAKADASLAAALPELG</sequence>
<keyword evidence="7" id="KW-1185">Reference proteome</keyword>
<dbReference type="PANTHER" id="PTHR12756:SF11">
    <property type="entry name" value="CYTOSOLIC CARBOXYPEPTIDASE 1"/>
    <property type="match status" value="1"/>
</dbReference>
<dbReference type="Pfam" id="PF18027">
    <property type="entry name" value="Pepdidase_M14_N"/>
    <property type="match status" value="1"/>
</dbReference>
<dbReference type="InterPro" id="IPR000834">
    <property type="entry name" value="Peptidase_M14"/>
</dbReference>
<evidence type="ECO:0000256" key="1">
    <source>
        <dbReference type="ARBA" id="ARBA00001947"/>
    </source>
</evidence>
<feature type="region of interest" description="Disordered" evidence="4">
    <location>
        <begin position="116"/>
        <end position="166"/>
    </location>
</feature>
<evidence type="ECO:0000256" key="2">
    <source>
        <dbReference type="ARBA" id="ARBA00005988"/>
    </source>
</evidence>
<dbReference type="InterPro" id="IPR040626">
    <property type="entry name" value="Pepdidase_M14_N"/>
</dbReference>
<feature type="region of interest" description="Disordered" evidence="4">
    <location>
        <begin position="567"/>
        <end position="587"/>
    </location>
</feature>
<dbReference type="PANTHER" id="PTHR12756">
    <property type="entry name" value="CYTOSOLIC CARBOXYPEPTIDASE"/>
    <property type="match status" value="1"/>
</dbReference>
<feature type="compositionally biased region" description="Basic residues" evidence="4">
    <location>
        <begin position="573"/>
        <end position="583"/>
    </location>
</feature>
<gene>
    <name evidence="6" type="ORF">OEZ85_009890</name>
</gene>
<dbReference type="SUPFAM" id="SSF53187">
    <property type="entry name" value="Zn-dependent exopeptidases"/>
    <property type="match status" value="1"/>
</dbReference>
<dbReference type="EMBL" id="CP126216">
    <property type="protein sequence ID" value="WIA18430.1"/>
    <property type="molecule type" value="Genomic_DNA"/>
</dbReference>
<accession>A0ABY8UAL8</accession>